<sequence>MKNSGKIFWYILPTLLVYYLVPVLIMYSPLDDYTIKGILINLIIIYQPVFILLVSTIYSIKNGFSWWFPLLQGLLYLPVDTLIFPNAEGSEIYVIPYILIGFLGVGVGVLMRKMLGIGKSRNSRKNP</sequence>
<reference evidence="2 3" key="2">
    <citation type="submission" date="2018-12" db="EMBL/GenBank/DDBJ databases">
        <title>Whole-genome sequences of fifteen clinical Streptococcus suis strains isolated from pigs between 2006 and 2018.</title>
        <authorList>
            <person name="Stevens M.J.A."/>
            <person name="Cernela N."/>
            <person name="Spoerry Serrano N."/>
            <person name="Schmitt S."/>
            <person name="Schrenzel J."/>
            <person name="Stephan R."/>
        </authorList>
    </citation>
    <scope>NUCLEOTIDE SEQUENCE [LARGE SCALE GENOMIC DNA]</scope>
    <source>
        <strain evidence="2 3">PP422</strain>
    </source>
</reference>
<dbReference type="RefSeq" id="WP_105122695.1">
    <property type="nucleotide sequence ID" value="NZ_POIP01000400.1"/>
</dbReference>
<feature type="transmembrane region" description="Helical" evidence="1">
    <location>
        <begin position="33"/>
        <end position="54"/>
    </location>
</feature>
<dbReference type="Proteomes" id="UP000274117">
    <property type="component" value="Unassembled WGS sequence"/>
</dbReference>
<comment type="caution">
    <text evidence="2">The sequence shown here is derived from an EMBL/GenBank/DDBJ whole genome shotgun (WGS) entry which is preliminary data.</text>
</comment>
<proteinExistence type="predicted"/>
<dbReference type="AlphaFoldDB" id="A0A3R8S8J5"/>
<keyword evidence="1" id="KW-0812">Transmembrane</keyword>
<accession>A0A3R8S8J5</accession>
<evidence type="ECO:0000313" key="3">
    <source>
        <dbReference type="Proteomes" id="UP000274117"/>
    </source>
</evidence>
<keyword evidence="1" id="KW-1133">Transmembrane helix</keyword>
<gene>
    <name evidence="2" type="ORF">EI998_07135</name>
</gene>
<feature type="transmembrane region" description="Helical" evidence="1">
    <location>
        <begin position="66"/>
        <end position="86"/>
    </location>
</feature>
<feature type="transmembrane region" description="Helical" evidence="1">
    <location>
        <begin position="7"/>
        <end position="27"/>
    </location>
</feature>
<keyword evidence="1" id="KW-0472">Membrane</keyword>
<evidence type="ECO:0000313" key="2">
    <source>
        <dbReference type="EMBL" id="RRR52265.1"/>
    </source>
</evidence>
<name>A0A3R8S8J5_STRSU</name>
<feature type="transmembrane region" description="Helical" evidence="1">
    <location>
        <begin position="92"/>
        <end position="111"/>
    </location>
</feature>
<organism evidence="2 3">
    <name type="scientific">Streptococcus suis</name>
    <dbReference type="NCBI Taxonomy" id="1307"/>
    <lineage>
        <taxon>Bacteria</taxon>
        <taxon>Bacillati</taxon>
        <taxon>Bacillota</taxon>
        <taxon>Bacilli</taxon>
        <taxon>Lactobacillales</taxon>
        <taxon>Streptococcaceae</taxon>
        <taxon>Streptococcus</taxon>
    </lineage>
</organism>
<protein>
    <submittedName>
        <fullName evidence="2">Uncharacterized protein</fullName>
    </submittedName>
</protein>
<dbReference type="EMBL" id="RSDO01000011">
    <property type="protein sequence ID" value="RRR52265.1"/>
    <property type="molecule type" value="Genomic_DNA"/>
</dbReference>
<reference evidence="2 3" key="1">
    <citation type="submission" date="2018-11" db="EMBL/GenBank/DDBJ databases">
        <authorList>
            <person name="Stevens M.J."/>
            <person name="Cernela N."/>
            <person name="Spoerry Serrano N."/>
            <person name="Schmitt S."/>
            <person name="Schrenzel J."/>
            <person name="Stephan R."/>
        </authorList>
    </citation>
    <scope>NUCLEOTIDE SEQUENCE [LARGE SCALE GENOMIC DNA]</scope>
    <source>
        <strain evidence="2 3">PP422</strain>
    </source>
</reference>
<dbReference type="OrthoDB" id="1701895at2"/>
<evidence type="ECO:0000256" key="1">
    <source>
        <dbReference type="SAM" id="Phobius"/>
    </source>
</evidence>